<dbReference type="GO" id="GO:0043023">
    <property type="term" value="F:ribosomal large subunit binding"/>
    <property type="evidence" value="ECO:0007669"/>
    <property type="project" value="TreeGrafter"/>
</dbReference>
<evidence type="ECO:0000256" key="1">
    <source>
        <dbReference type="ARBA" id="ARBA00010574"/>
    </source>
</evidence>
<proteinExistence type="inferred from homology"/>
<reference evidence="3 4" key="1">
    <citation type="journal article" date="2016" name="Nat. Commun.">
        <title>Thousands of microbial genomes shed light on interconnected biogeochemical processes in an aquifer system.</title>
        <authorList>
            <person name="Anantharaman K."/>
            <person name="Brown C.T."/>
            <person name="Hug L.A."/>
            <person name="Sharon I."/>
            <person name="Castelle C.J."/>
            <person name="Probst A.J."/>
            <person name="Thomas B.C."/>
            <person name="Singh A."/>
            <person name="Wilkins M.J."/>
            <person name="Karaoz U."/>
            <person name="Brodie E.L."/>
            <person name="Williams K.H."/>
            <person name="Hubbard S.S."/>
            <person name="Banfield J.F."/>
        </authorList>
    </citation>
    <scope>NUCLEOTIDE SEQUENCE [LARGE SCALE GENOMIC DNA]</scope>
</reference>
<keyword evidence="2" id="KW-0810">Translation regulation</keyword>
<comment type="caution">
    <text evidence="3">The sequence shown here is derived from an EMBL/GenBank/DDBJ whole genome shotgun (WGS) entry which is preliminary data.</text>
</comment>
<evidence type="ECO:0000256" key="2">
    <source>
        <dbReference type="HAMAP-Rule" id="MF_01477"/>
    </source>
</evidence>
<dbReference type="Proteomes" id="UP000178435">
    <property type="component" value="Unassembled WGS sequence"/>
</dbReference>
<dbReference type="Pfam" id="PF02410">
    <property type="entry name" value="RsfS"/>
    <property type="match status" value="1"/>
</dbReference>
<gene>
    <name evidence="2" type="primary">rsfS</name>
    <name evidence="3" type="ORF">A2149_04550</name>
</gene>
<protein>
    <recommendedName>
        <fullName evidence="2">Ribosomal silencing factor RsfS</fullName>
    </recommendedName>
</protein>
<dbReference type="GO" id="GO:0005737">
    <property type="term" value="C:cytoplasm"/>
    <property type="evidence" value="ECO:0007669"/>
    <property type="project" value="UniProtKB-SubCell"/>
</dbReference>
<organism evidence="3 4">
    <name type="scientific">Candidatus Schekmanbacteria bacterium RBG_16_38_11</name>
    <dbReference type="NCBI Taxonomy" id="1817880"/>
    <lineage>
        <taxon>Bacteria</taxon>
        <taxon>Candidatus Schekmaniibacteriota</taxon>
    </lineage>
</organism>
<dbReference type="InterPro" id="IPR004394">
    <property type="entry name" value="Iojap/RsfS/C7orf30"/>
</dbReference>
<comment type="similarity">
    <text evidence="1 2">Belongs to the Iojap/RsfS family.</text>
</comment>
<dbReference type="NCBIfam" id="TIGR00090">
    <property type="entry name" value="rsfS_iojap_ybeB"/>
    <property type="match status" value="1"/>
</dbReference>
<name>A0A1F7RSQ6_9BACT</name>
<comment type="subunit">
    <text evidence="2">Interacts with ribosomal protein uL14 (rplN).</text>
</comment>
<dbReference type="GO" id="GO:0090071">
    <property type="term" value="P:negative regulation of ribosome biogenesis"/>
    <property type="evidence" value="ECO:0007669"/>
    <property type="project" value="UniProtKB-UniRule"/>
</dbReference>
<evidence type="ECO:0000313" key="4">
    <source>
        <dbReference type="Proteomes" id="UP000178435"/>
    </source>
</evidence>
<dbReference type="SUPFAM" id="SSF81301">
    <property type="entry name" value="Nucleotidyltransferase"/>
    <property type="match status" value="1"/>
</dbReference>
<dbReference type="HAMAP" id="MF_01477">
    <property type="entry name" value="Iojap_RsfS"/>
    <property type="match status" value="1"/>
</dbReference>
<keyword evidence="2" id="KW-0678">Repressor</keyword>
<comment type="function">
    <text evidence="2">Functions as a ribosomal silencing factor. Interacts with ribosomal protein uL14 (rplN), blocking formation of intersubunit bridge B8. Prevents association of the 30S and 50S ribosomal subunits and the formation of functional ribosomes, thus repressing translation.</text>
</comment>
<dbReference type="GO" id="GO:0042256">
    <property type="term" value="P:cytosolic ribosome assembly"/>
    <property type="evidence" value="ECO:0007669"/>
    <property type="project" value="UniProtKB-UniRule"/>
</dbReference>
<dbReference type="EMBL" id="MGDF01000137">
    <property type="protein sequence ID" value="OGL44585.1"/>
    <property type="molecule type" value="Genomic_DNA"/>
</dbReference>
<dbReference type="InterPro" id="IPR043519">
    <property type="entry name" value="NT_sf"/>
</dbReference>
<dbReference type="PANTHER" id="PTHR21043:SF0">
    <property type="entry name" value="MITOCHONDRIAL ASSEMBLY OF RIBOSOMAL LARGE SUBUNIT PROTEIN 1"/>
    <property type="match status" value="1"/>
</dbReference>
<dbReference type="PANTHER" id="PTHR21043">
    <property type="entry name" value="IOJAP SUPERFAMILY ORTHOLOG"/>
    <property type="match status" value="1"/>
</dbReference>
<comment type="subcellular location">
    <subcellularLocation>
        <location evidence="2">Cytoplasm</location>
    </subcellularLocation>
</comment>
<dbReference type="GO" id="GO:0017148">
    <property type="term" value="P:negative regulation of translation"/>
    <property type="evidence" value="ECO:0007669"/>
    <property type="project" value="UniProtKB-UniRule"/>
</dbReference>
<keyword evidence="2" id="KW-0963">Cytoplasm</keyword>
<evidence type="ECO:0000313" key="3">
    <source>
        <dbReference type="EMBL" id="OGL44585.1"/>
    </source>
</evidence>
<dbReference type="Gene3D" id="3.30.460.10">
    <property type="entry name" value="Beta Polymerase, domain 2"/>
    <property type="match status" value="1"/>
</dbReference>
<accession>A0A1F7RSQ6</accession>
<dbReference type="AlphaFoldDB" id="A0A1F7RSQ6"/>
<sequence length="110" mass="12722">MDKKAEEPVIFDVRKFTSITDYFLICHGHSDRQVKAISESIIEQFKNIGIKSFSAEGLGMSNWVVIDYSDLIVHVFREEERNYYNLEGLWGEAPKVKIRRGRKKAGLDIV</sequence>